<feature type="domain" description="RNase H type-2" evidence="11">
    <location>
        <begin position="247"/>
        <end position="308"/>
    </location>
</feature>
<evidence type="ECO:0000256" key="8">
    <source>
        <dbReference type="ARBA" id="ARBA00022759"/>
    </source>
</evidence>
<evidence type="ECO:0000259" key="11">
    <source>
        <dbReference type="Pfam" id="PF01351"/>
    </source>
</evidence>
<dbReference type="GO" id="GO:0003723">
    <property type="term" value="F:RNA binding"/>
    <property type="evidence" value="ECO:0007669"/>
    <property type="project" value="InterPro"/>
</dbReference>
<dbReference type="GO" id="GO:0004523">
    <property type="term" value="F:RNA-DNA hybrid ribonuclease activity"/>
    <property type="evidence" value="ECO:0007669"/>
    <property type="project" value="UniProtKB-EC"/>
</dbReference>
<evidence type="ECO:0000313" key="12">
    <source>
        <dbReference type="EMBL" id="QVL32904.1"/>
    </source>
</evidence>
<dbReference type="InterPro" id="IPR012337">
    <property type="entry name" value="RNaseH-like_sf"/>
</dbReference>
<proteinExistence type="inferred from homology"/>
<evidence type="ECO:0000256" key="7">
    <source>
        <dbReference type="ARBA" id="ARBA00022723"/>
    </source>
</evidence>
<dbReference type="EMBL" id="CP074694">
    <property type="protein sequence ID" value="QVL32904.1"/>
    <property type="molecule type" value="Genomic_DNA"/>
</dbReference>
<evidence type="ECO:0000256" key="5">
    <source>
        <dbReference type="ARBA" id="ARBA00022490"/>
    </source>
</evidence>
<name>A0A8E6B7X1_9BACT</name>
<dbReference type="InterPro" id="IPR036397">
    <property type="entry name" value="RNaseH_sf"/>
</dbReference>
<dbReference type="EC" id="3.1.26.4" evidence="10"/>
<keyword evidence="13" id="KW-1185">Reference proteome</keyword>
<dbReference type="KEGG" id="tsph:KIH39_03015"/>
<dbReference type="RefSeq" id="WP_213497794.1">
    <property type="nucleotide sequence ID" value="NZ_CP074694.1"/>
</dbReference>
<evidence type="ECO:0000256" key="3">
    <source>
        <dbReference type="ARBA" id="ARBA00004496"/>
    </source>
</evidence>
<keyword evidence="8 10" id="KW-0255">Endonuclease</keyword>
<dbReference type="InterPro" id="IPR024567">
    <property type="entry name" value="RNase_HII/HIII_dom"/>
</dbReference>
<keyword evidence="7" id="KW-0479">Metal-binding</keyword>
<dbReference type="AlphaFoldDB" id="A0A8E6B7X1"/>
<dbReference type="InterPro" id="IPR001352">
    <property type="entry name" value="RNase_HII/HIII"/>
</dbReference>
<dbReference type="GO" id="GO:0043137">
    <property type="term" value="P:DNA replication, removal of RNA primer"/>
    <property type="evidence" value="ECO:0007669"/>
    <property type="project" value="TreeGrafter"/>
</dbReference>
<reference evidence="12" key="1">
    <citation type="submission" date="2021-05" db="EMBL/GenBank/DDBJ databases">
        <title>Complete genome sequence of the cellulolytic planctomycete Telmatocola sphagniphila SP2T and characterization of the first cellulase from planctomycetes.</title>
        <authorList>
            <person name="Rakitin A.L."/>
            <person name="Beletsky A.V."/>
            <person name="Naumoff D.G."/>
            <person name="Kulichevskaya I.S."/>
            <person name="Mardanov A.V."/>
            <person name="Ravin N.V."/>
            <person name="Dedysh S.N."/>
        </authorList>
    </citation>
    <scope>NUCLEOTIDE SEQUENCE</scope>
    <source>
        <strain evidence="12">SP2T</strain>
    </source>
</reference>
<evidence type="ECO:0000256" key="6">
    <source>
        <dbReference type="ARBA" id="ARBA00022722"/>
    </source>
</evidence>
<evidence type="ECO:0000256" key="10">
    <source>
        <dbReference type="RuleBase" id="RU003515"/>
    </source>
</evidence>
<sequence length="331" mass="37693">MAYLAGIDEAGYGPNLGPMTQAAVMWRLPNPNLDLWSELQDVLARDESDASKIPVADSKNLYGKSGRLASLERGLFTLLPMLRTPPLTLDSFLQDVGALGLEELRQEPWYDPQRTIPVEYPLDQIVLDVEKWDRHRMSLPSGHTMQTEWTFVAITPTPLFNRIVEKHNVKSAATAAGVISLLQKLRPEFLGQGWENVVAVDKLGGRNFYGAILQEAFPDCWIETVRETAAEGFYRVKLGCPSDLEEHDITRVDLRFTPKAEEKYLPVALASMLAKYLRELLMLQFNEYWRNKIPGLKATAGYPMDAKRFLEDIRDTLEKERIPLESVWRMK</sequence>
<evidence type="ECO:0000256" key="1">
    <source>
        <dbReference type="ARBA" id="ARBA00000077"/>
    </source>
</evidence>
<dbReference type="Gene3D" id="3.30.420.10">
    <property type="entry name" value="Ribonuclease H-like superfamily/Ribonuclease H"/>
    <property type="match status" value="2"/>
</dbReference>
<evidence type="ECO:0000313" key="13">
    <source>
        <dbReference type="Proteomes" id="UP000676194"/>
    </source>
</evidence>
<dbReference type="Proteomes" id="UP000676194">
    <property type="component" value="Chromosome"/>
</dbReference>
<dbReference type="PANTHER" id="PTHR10954:SF23">
    <property type="entry name" value="RIBONUCLEASE"/>
    <property type="match status" value="1"/>
</dbReference>
<dbReference type="GO" id="GO:0032299">
    <property type="term" value="C:ribonuclease H2 complex"/>
    <property type="evidence" value="ECO:0007669"/>
    <property type="project" value="TreeGrafter"/>
</dbReference>
<comment type="subcellular location">
    <subcellularLocation>
        <location evidence="3">Cytoplasm</location>
    </subcellularLocation>
</comment>
<dbReference type="SUPFAM" id="SSF53098">
    <property type="entry name" value="Ribonuclease H-like"/>
    <property type="match status" value="1"/>
</dbReference>
<dbReference type="Pfam" id="PF01351">
    <property type="entry name" value="RNase_HII"/>
    <property type="match status" value="1"/>
</dbReference>
<keyword evidence="9 10" id="KW-0378">Hydrolase</keyword>
<dbReference type="GO" id="GO:0005737">
    <property type="term" value="C:cytoplasm"/>
    <property type="evidence" value="ECO:0007669"/>
    <property type="project" value="UniProtKB-SubCell"/>
</dbReference>
<comment type="catalytic activity">
    <reaction evidence="1 10">
        <text>Endonucleolytic cleavage to 5'-phosphomonoester.</text>
        <dbReference type="EC" id="3.1.26.4"/>
    </reaction>
</comment>
<dbReference type="PANTHER" id="PTHR10954">
    <property type="entry name" value="RIBONUCLEASE H2 SUBUNIT A"/>
    <property type="match status" value="1"/>
</dbReference>
<comment type="function">
    <text evidence="2 10">Endonuclease that specifically degrades the RNA of RNA-DNA hybrids.</text>
</comment>
<gene>
    <name evidence="12" type="ORF">KIH39_03015</name>
</gene>
<evidence type="ECO:0000256" key="4">
    <source>
        <dbReference type="ARBA" id="ARBA00008378"/>
    </source>
</evidence>
<accession>A0A8E6B7X1</accession>
<comment type="similarity">
    <text evidence="4">Belongs to the RNase HII family. RnhC subfamily.</text>
</comment>
<protein>
    <recommendedName>
        <fullName evidence="10">Ribonuclease</fullName>
        <ecNumber evidence="10">3.1.26.4</ecNumber>
    </recommendedName>
</protein>
<dbReference type="GO" id="GO:0046872">
    <property type="term" value="F:metal ion binding"/>
    <property type="evidence" value="ECO:0007669"/>
    <property type="project" value="UniProtKB-KW"/>
</dbReference>
<evidence type="ECO:0000256" key="2">
    <source>
        <dbReference type="ARBA" id="ARBA00004065"/>
    </source>
</evidence>
<organism evidence="12 13">
    <name type="scientific">Telmatocola sphagniphila</name>
    <dbReference type="NCBI Taxonomy" id="1123043"/>
    <lineage>
        <taxon>Bacteria</taxon>
        <taxon>Pseudomonadati</taxon>
        <taxon>Planctomycetota</taxon>
        <taxon>Planctomycetia</taxon>
        <taxon>Gemmatales</taxon>
        <taxon>Gemmataceae</taxon>
    </lineage>
</organism>
<keyword evidence="5" id="KW-0963">Cytoplasm</keyword>
<keyword evidence="6 10" id="KW-0540">Nuclease</keyword>
<evidence type="ECO:0000256" key="9">
    <source>
        <dbReference type="ARBA" id="ARBA00022801"/>
    </source>
</evidence>
<dbReference type="GO" id="GO:0006298">
    <property type="term" value="P:mismatch repair"/>
    <property type="evidence" value="ECO:0007669"/>
    <property type="project" value="TreeGrafter"/>
</dbReference>